<dbReference type="Pfam" id="PF04727">
    <property type="entry name" value="ELMO_CED12"/>
    <property type="match status" value="1"/>
</dbReference>
<evidence type="ECO:0000256" key="1">
    <source>
        <dbReference type="SAM" id="MobiDB-lite"/>
    </source>
</evidence>
<dbReference type="PROSITE" id="PS51335">
    <property type="entry name" value="ELMO"/>
    <property type="match status" value="1"/>
</dbReference>
<feature type="domain" description="ELMO" evidence="2">
    <location>
        <begin position="71"/>
        <end position="269"/>
    </location>
</feature>
<evidence type="ECO:0000259" key="2">
    <source>
        <dbReference type="PROSITE" id="PS51335"/>
    </source>
</evidence>
<feature type="non-terminal residue" evidence="3">
    <location>
        <position position="1"/>
    </location>
</feature>
<keyword evidence="4" id="KW-1185">Reference proteome</keyword>
<dbReference type="InterPro" id="IPR006816">
    <property type="entry name" value="ELMO_dom"/>
</dbReference>
<name>A0A7K5ZAC7_9AVES</name>
<sequence>ISFHEALQYFQTADLSECREKIQATARRPGLAALLRVLFGPPHLRAQLRGERELALAMAQCECALDDNESVHMRILQTIYKKLTCSRLGCPRYGAHWEELGFQGADPGTDLRGTGMLGLMQILHFVTDARTLPLAREIFKLSQHETQARPSPPSASPLLWNLLIYSSCSGKGKRKNLLFRGRRAASPAASGHRSILTFSRFSSAELELFTKKNPKQLLRSLEAFMNRNTTAGGLRRPSPPSSSSRGGEEIDFTGVCDPRVELEGDARLV</sequence>
<feature type="non-terminal residue" evidence="3">
    <location>
        <position position="269"/>
    </location>
</feature>
<reference evidence="3 4" key="1">
    <citation type="submission" date="2019-09" db="EMBL/GenBank/DDBJ databases">
        <title>Bird 10,000 Genomes (B10K) Project - Family phase.</title>
        <authorList>
            <person name="Zhang G."/>
        </authorList>
    </citation>
    <scope>NUCLEOTIDE SEQUENCE [LARGE SCALE GENOMIC DNA]</scope>
    <source>
        <strain evidence="3">B10K-DU-027-49</strain>
        <tissue evidence="3">Muscle</tissue>
    </source>
</reference>
<proteinExistence type="predicted"/>
<dbReference type="OrthoDB" id="266227at2759"/>
<dbReference type="Proteomes" id="UP000522270">
    <property type="component" value="Unassembled WGS sequence"/>
</dbReference>
<gene>
    <name evidence="3" type="primary">Elmod3</name>
    <name evidence="3" type="ORF">PTEBUR_R13072</name>
</gene>
<dbReference type="AlphaFoldDB" id="A0A7K5ZAC7"/>
<dbReference type="PANTHER" id="PTHR12771:SF2">
    <property type="entry name" value="ELMO DOMAIN-CONTAINING PROTEIN 3"/>
    <property type="match status" value="1"/>
</dbReference>
<accession>A0A7K5ZAC7</accession>
<dbReference type="PANTHER" id="PTHR12771">
    <property type="entry name" value="ENGULFMENT AND CELL MOTILITY"/>
    <property type="match status" value="1"/>
</dbReference>
<organism evidence="3 4">
    <name type="scientific">Pterocles burchelli</name>
    <dbReference type="NCBI Taxonomy" id="2585816"/>
    <lineage>
        <taxon>Eukaryota</taxon>
        <taxon>Metazoa</taxon>
        <taxon>Chordata</taxon>
        <taxon>Craniata</taxon>
        <taxon>Vertebrata</taxon>
        <taxon>Euteleostomi</taxon>
        <taxon>Archelosauria</taxon>
        <taxon>Archosauria</taxon>
        <taxon>Dinosauria</taxon>
        <taxon>Saurischia</taxon>
        <taxon>Theropoda</taxon>
        <taxon>Coelurosauria</taxon>
        <taxon>Aves</taxon>
        <taxon>Neognathae</taxon>
        <taxon>Neoaves</taxon>
        <taxon>Columbimorphae</taxon>
        <taxon>Pterocliformes</taxon>
        <taxon>Pteroclidae</taxon>
        <taxon>Pterocles</taxon>
    </lineage>
</organism>
<evidence type="ECO:0000313" key="4">
    <source>
        <dbReference type="Proteomes" id="UP000522270"/>
    </source>
</evidence>
<dbReference type="InterPro" id="IPR050868">
    <property type="entry name" value="ELMO_domain-containing"/>
</dbReference>
<protein>
    <submittedName>
        <fullName evidence="3">ELMD3 protein</fullName>
    </submittedName>
</protein>
<dbReference type="EMBL" id="VYZE01004386">
    <property type="protein sequence ID" value="NWU73796.1"/>
    <property type="molecule type" value="Genomic_DNA"/>
</dbReference>
<feature type="region of interest" description="Disordered" evidence="1">
    <location>
        <begin position="228"/>
        <end position="252"/>
    </location>
</feature>
<comment type="caution">
    <text evidence="3">The sequence shown here is derived from an EMBL/GenBank/DDBJ whole genome shotgun (WGS) entry which is preliminary data.</text>
</comment>
<evidence type="ECO:0000313" key="3">
    <source>
        <dbReference type="EMBL" id="NWU73796.1"/>
    </source>
</evidence>